<accession>A0A0D0D665</accession>
<dbReference type="OrthoDB" id="2677552at2759"/>
<gene>
    <name evidence="1" type="ORF">PAXRUDRAFT_162105</name>
</gene>
<name>A0A0D0D665_9AGAM</name>
<dbReference type="AlphaFoldDB" id="A0A0D0D665"/>
<reference evidence="1 2" key="1">
    <citation type="submission" date="2014-04" db="EMBL/GenBank/DDBJ databases">
        <authorList>
            <consortium name="DOE Joint Genome Institute"/>
            <person name="Kuo A."/>
            <person name="Kohler A."/>
            <person name="Jargeat P."/>
            <person name="Nagy L.G."/>
            <person name="Floudas D."/>
            <person name="Copeland A."/>
            <person name="Barry K.W."/>
            <person name="Cichocki N."/>
            <person name="Veneault-Fourrey C."/>
            <person name="LaButti K."/>
            <person name="Lindquist E.A."/>
            <person name="Lipzen A."/>
            <person name="Lundell T."/>
            <person name="Morin E."/>
            <person name="Murat C."/>
            <person name="Sun H."/>
            <person name="Tunlid A."/>
            <person name="Henrissat B."/>
            <person name="Grigoriev I.V."/>
            <person name="Hibbett D.S."/>
            <person name="Martin F."/>
            <person name="Nordberg H.P."/>
            <person name="Cantor M.N."/>
            <person name="Hua S.X."/>
        </authorList>
    </citation>
    <scope>NUCLEOTIDE SEQUENCE [LARGE SCALE GENOMIC DNA]</scope>
    <source>
        <strain evidence="1 2">Ve08.2h10</strain>
    </source>
</reference>
<dbReference type="HOGENOM" id="CLU_046752_5_0_1"/>
<dbReference type="Proteomes" id="UP000054538">
    <property type="component" value="Unassembled WGS sequence"/>
</dbReference>
<organism evidence="1 2">
    <name type="scientific">Paxillus rubicundulus Ve08.2h10</name>
    <dbReference type="NCBI Taxonomy" id="930991"/>
    <lineage>
        <taxon>Eukaryota</taxon>
        <taxon>Fungi</taxon>
        <taxon>Dikarya</taxon>
        <taxon>Basidiomycota</taxon>
        <taxon>Agaricomycotina</taxon>
        <taxon>Agaricomycetes</taxon>
        <taxon>Agaricomycetidae</taxon>
        <taxon>Boletales</taxon>
        <taxon>Paxilineae</taxon>
        <taxon>Paxillaceae</taxon>
        <taxon>Paxillus</taxon>
    </lineage>
</organism>
<keyword evidence="2" id="KW-1185">Reference proteome</keyword>
<dbReference type="InParanoid" id="A0A0D0D665"/>
<sequence>MQSLVNDIIAPYFDKKKEELSLPFVQRSLWKINIWSVHHSEEFCHFCTWMREMHPTIILNYVPGGCTCQFQPCDTGIQCVFKHSLKCSYHADIVQEIVDQFDKGVGHILVEKWLAILCDHSVAWIWDT</sequence>
<evidence type="ECO:0000313" key="2">
    <source>
        <dbReference type="Proteomes" id="UP000054538"/>
    </source>
</evidence>
<evidence type="ECO:0000313" key="1">
    <source>
        <dbReference type="EMBL" id="KIK79141.1"/>
    </source>
</evidence>
<protein>
    <submittedName>
        <fullName evidence="1">Unplaced genomic scaffold scaffold_1545, whole genome shotgun sequence</fullName>
    </submittedName>
</protein>
<proteinExistence type="predicted"/>
<dbReference type="EMBL" id="KN826367">
    <property type="protein sequence ID" value="KIK79141.1"/>
    <property type="molecule type" value="Genomic_DNA"/>
</dbReference>
<reference evidence="2" key="2">
    <citation type="submission" date="2015-01" db="EMBL/GenBank/DDBJ databases">
        <title>Evolutionary Origins and Diversification of the Mycorrhizal Mutualists.</title>
        <authorList>
            <consortium name="DOE Joint Genome Institute"/>
            <consortium name="Mycorrhizal Genomics Consortium"/>
            <person name="Kohler A."/>
            <person name="Kuo A."/>
            <person name="Nagy L.G."/>
            <person name="Floudas D."/>
            <person name="Copeland A."/>
            <person name="Barry K.W."/>
            <person name="Cichocki N."/>
            <person name="Veneault-Fourrey C."/>
            <person name="LaButti K."/>
            <person name="Lindquist E.A."/>
            <person name="Lipzen A."/>
            <person name="Lundell T."/>
            <person name="Morin E."/>
            <person name="Murat C."/>
            <person name="Riley R."/>
            <person name="Ohm R."/>
            <person name="Sun H."/>
            <person name="Tunlid A."/>
            <person name="Henrissat B."/>
            <person name="Grigoriev I.V."/>
            <person name="Hibbett D.S."/>
            <person name="Martin F."/>
        </authorList>
    </citation>
    <scope>NUCLEOTIDE SEQUENCE [LARGE SCALE GENOMIC DNA]</scope>
    <source>
        <strain evidence="2">Ve08.2h10</strain>
    </source>
</reference>